<evidence type="ECO:0000313" key="5">
    <source>
        <dbReference type="Proteomes" id="UP001256711"/>
    </source>
</evidence>
<name>A0AAW8U1B2_9ENTE</name>
<dbReference type="GO" id="GO:0008800">
    <property type="term" value="F:beta-lactamase activity"/>
    <property type="evidence" value="ECO:0007669"/>
    <property type="project" value="InterPro"/>
</dbReference>
<feature type="region of interest" description="Disordered" evidence="1">
    <location>
        <begin position="34"/>
        <end position="103"/>
    </location>
</feature>
<proteinExistence type="predicted"/>
<feature type="domain" description="Beta-lactamase class A catalytic" evidence="3">
    <location>
        <begin position="169"/>
        <end position="307"/>
    </location>
</feature>
<dbReference type="SUPFAM" id="SSF56601">
    <property type="entry name" value="beta-lactamase/transpeptidase-like"/>
    <property type="match status" value="1"/>
</dbReference>
<feature type="compositionally biased region" description="Low complexity" evidence="1">
    <location>
        <begin position="52"/>
        <end position="98"/>
    </location>
</feature>
<dbReference type="GO" id="GO:0030655">
    <property type="term" value="P:beta-lactam antibiotic catabolic process"/>
    <property type="evidence" value="ECO:0007669"/>
    <property type="project" value="InterPro"/>
</dbReference>
<dbReference type="PANTHER" id="PTHR35333:SF3">
    <property type="entry name" value="BETA-LACTAMASE-TYPE TRANSPEPTIDASE FOLD CONTAINING PROTEIN"/>
    <property type="match status" value="1"/>
</dbReference>
<feature type="transmembrane region" description="Helical" evidence="2">
    <location>
        <begin position="7"/>
        <end position="26"/>
    </location>
</feature>
<dbReference type="Pfam" id="PF13354">
    <property type="entry name" value="Beta-lactamase2"/>
    <property type="match status" value="1"/>
</dbReference>
<feature type="compositionally biased region" description="Polar residues" evidence="1">
    <location>
        <begin position="34"/>
        <end position="48"/>
    </location>
</feature>
<organism evidence="4 5">
    <name type="scientific">Enterococcus asini</name>
    <dbReference type="NCBI Taxonomy" id="57732"/>
    <lineage>
        <taxon>Bacteria</taxon>
        <taxon>Bacillati</taxon>
        <taxon>Bacillota</taxon>
        <taxon>Bacilli</taxon>
        <taxon>Lactobacillales</taxon>
        <taxon>Enterococcaceae</taxon>
        <taxon>Enterococcus</taxon>
    </lineage>
</organism>
<evidence type="ECO:0000313" key="4">
    <source>
        <dbReference type="EMBL" id="MDT2809710.1"/>
    </source>
</evidence>
<dbReference type="GO" id="GO:0046677">
    <property type="term" value="P:response to antibiotic"/>
    <property type="evidence" value="ECO:0007669"/>
    <property type="project" value="InterPro"/>
</dbReference>
<sequence>MKKYRKRVVAGIILFGITGGLTFWGLREANLVKPQQNSSHEVQSTSKESTTDRASSQTQSSSSTSSTTAFSSASQVASTESSEGSSTAASTTAPANTADSEAVPTGIQQAAASLAESADQVAYAIEYFQSGQQYTNHNRQPLIAASVIKVFVMEYVYLKGLDLNQTVGESSLGDLVRQMIQVSDNQATNQIIELIGMATLNEYFQAAGYPDTVLEREMLDTTAQRAGKENYTSIPDVMTFLQRLYEHQGEAPYGAMLQIMMGQQVRTKIPAKLSATIPVANKTGELAGVENDIGIVFADQPFAIAVLSNGVSDSGAMRETIGNLASAAAQ</sequence>
<evidence type="ECO:0000259" key="3">
    <source>
        <dbReference type="Pfam" id="PF13354"/>
    </source>
</evidence>
<accession>A0AAW8U1B2</accession>
<comment type="caution">
    <text evidence="4">The sequence shown here is derived from an EMBL/GenBank/DDBJ whole genome shotgun (WGS) entry which is preliminary data.</text>
</comment>
<evidence type="ECO:0000256" key="1">
    <source>
        <dbReference type="SAM" id="MobiDB-lite"/>
    </source>
</evidence>
<dbReference type="InterPro" id="IPR000871">
    <property type="entry name" value="Beta-lactam_class-A"/>
</dbReference>
<dbReference type="EMBL" id="JARQBJ010000002">
    <property type="protein sequence ID" value="MDT2809710.1"/>
    <property type="molecule type" value="Genomic_DNA"/>
</dbReference>
<dbReference type="AlphaFoldDB" id="A0AAW8U1B2"/>
<evidence type="ECO:0000256" key="2">
    <source>
        <dbReference type="SAM" id="Phobius"/>
    </source>
</evidence>
<keyword evidence="2" id="KW-0812">Transmembrane</keyword>
<dbReference type="PANTHER" id="PTHR35333">
    <property type="entry name" value="BETA-LACTAMASE"/>
    <property type="match status" value="1"/>
</dbReference>
<gene>
    <name evidence="4" type="ORF">P7H43_04380</name>
</gene>
<dbReference type="RefSeq" id="WP_311835124.1">
    <property type="nucleotide sequence ID" value="NZ_JARQBJ010000002.1"/>
</dbReference>
<keyword evidence="2" id="KW-1133">Transmembrane helix</keyword>
<keyword evidence="4" id="KW-0378">Hydrolase</keyword>
<dbReference type="Proteomes" id="UP001256711">
    <property type="component" value="Unassembled WGS sequence"/>
</dbReference>
<keyword evidence="2" id="KW-0472">Membrane</keyword>
<dbReference type="Gene3D" id="3.40.710.10">
    <property type="entry name" value="DD-peptidase/beta-lactamase superfamily"/>
    <property type="match status" value="1"/>
</dbReference>
<protein>
    <submittedName>
        <fullName evidence="4">Class A beta-lactamase-related serine hydrolase</fullName>
    </submittedName>
</protein>
<dbReference type="InterPro" id="IPR012338">
    <property type="entry name" value="Beta-lactam/transpept-like"/>
</dbReference>
<reference evidence="4" key="1">
    <citation type="submission" date="2023-03" db="EMBL/GenBank/DDBJ databases">
        <authorList>
            <person name="Shen W."/>
            <person name="Cai J."/>
        </authorList>
    </citation>
    <scope>NUCLEOTIDE SEQUENCE</scope>
    <source>
        <strain evidence="4">B226-2</strain>
    </source>
</reference>
<dbReference type="InterPro" id="IPR045155">
    <property type="entry name" value="Beta-lactam_cat"/>
</dbReference>